<evidence type="ECO:0000313" key="3">
    <source>
        <dbReference type="Proteomes" id="UP000014139"/>
    </source>
</evidence>
<name>R1HJZ4_9PSEU</name>
<dbReference type="CDD" id="cd00093">
    <property type="entry name" value="HTH_XRE"/>
    <property type="match status" value="1"/>
</dbReference>
<dbReference type="AlphaFoldDB" id="R1HJZ4"/>
<dbReference type="PROSITE" id="PS50943">
    <property type="entry name" value="HTH_CROC1"/>
    <property type="match status" value="1"/>
</dbReference>
<evidence type="ECO:0000259" key="1">
    <source>
        <dbReference type="PROSITE" id="PS50943"/>
    </source>
</evidence>
<dbReference type="Pfam" id="PF13560">
    <property type="entry name" value="HTH_31"/>
    <property type="match status" value="1"/>
</dbReference>
<protein>
    <recommendedName>
        <fullName evidence="1">HTH cro/C1-type domain-containing protein</fullName>
    </recommendedName>
</protein>
<sequence length="57" mass="6321">MARAETEGEIGVDDRPGTTFKRFRHHAGLTQEALAERSGVSVRTIRGLETGTRRNPQ</sequence>
<feature type="domain" description="HTH cro/C1-type" evidence="1">
    <location>
        <begin position="20"/>
        <end position="56"/>
    </location>
</feature>
<organism evidence="2 3">
    <name type="scientific">Amycolatopsis vancoresmycina DSM 44592</name>
    <dbReference type="NCBI Taxonomy" id="1292037"/>
    <lineage>
        <taxon>Bacteria</taxon>
        <taxon>Bacillati</taxon>
        <taxon>Actinomycetota</taxon>
        <taxon>Actinomycetes</taxon>
        <taxon>Pseudonocardiales</taxon>
        <taxon>Pseudonocardiaceae</taxon>
        <taxon>Amycolatopsis</taxon>
    </lineage>
</organism>
<dbReference type="SUPFAM" id="SSF47413">
    <property type="entry name" value="lambda repressor-like DNA-binding domains"/>
    <property type="match status" value="1"/>
</dbReference>
<dbReference type="InterPro" id="IPR010982">
    <property type="entry name" value="Lambda_DNA-bd_dom_sf"/>
</dbReference>
<feature type="non-terminal residue" evidence="2">
    <location>
        <position position="57"/>
    </location>
</feature>
<keyword evidence="3" id="KW-1185">Reference proteome</keyword>
<proteinExistence type="predicted"/>
<dbReference type="EMBL" id="AOUO01000578">
    <property type="protein sequence ID" value="EOD63885.1"/>
    <property type="molecule type" value="Genomic_DNA"/>
</dbReference>
<gene>
    <name evidence="2" type="ORF">H480_34736</name>
</gene>
<dbReference type="Gene3D" id="1.10.260.40">
    <property type="entry name" value="lambda repressor-like DNA-binding domains"/>
    <property type="match status" value="1"/>
</dbReference>
<accession>R1HJZ4</accession>
<dbReference type="InterPro" id="IPR001387">
    <property type="entry name" value="Cro/C1-type_HTH"/>
</dbReference>
<evidence type="ECO:0000313" key="2">
    <source>
        <dbReference type="EMBL" id="EOD63885.1"/>
    </source>
</evidence>
<reference evidence="2 3" key="1">
    <citation type="submission" date="2013-02" db="EMBL/GenBank/DDBJ databases">
        <title>Draft genome sequence of Amycolatopsis vancoresmycina strain DSM 44592T.</title>
        <authorList>
            <person name="Kumar S."/>
            <person name="Kaur N."/>
            <person name="Kaur C."/>
            <person name="Raghava G.P.S."/>
            <person name="Mayilraj S."/>
        </authorList>
    </citation>
    <scope>NUCLEOTIDE SEQUENCE [LARGE SCALE GENOMIC DNA]</scope>
    <source>
        <strain evidence="2 3">DSM 44592</strain>
    </source>
</reference>
<comment type="caution">
    <text evidence="2">The sequence shown here is derived from an EMBL/GenBank/DDBJ whole genome shotgun (WGS) entry which is preliminary data.</text>
</comment>
<dbReference type="GO" id="GO:0003677">
    <property type="term" value="F:DNA binding"/>
    <property type="evidence" value="ECO:0007669"/>
    <property type="project" value="InterPro"/>
</dbReference>
<dbReference type="Proteomes" id="UP000014139">
    <property type="component" value="Unassembled WGS sequence"/>
</dbReference>